<feature type="transmembrane region" description="Helical" evidence="1">
    <location>
        <begin position="138"/>
        <end position="157"/>
    </location>
</feature>
<evidence type="ECO:0000313" key="2">
    <source>
        <dbReference type="EMBL" id="MBO8480620.1"/>
    </source>
</evidence>
<feature type="transmembrane region" description="Helical" evidence="1">
    <location>
        <begin position="90"/>
        <end position="118"/>
    </location>
</feature>
<sequence>MEAFSFRRMMLFCRLQMVEMYGRNIGRTLRVGAAAVLVICLFSLIFGEEGESVSVAERMMVACSFVASVAFFSDLVAYRMMVPASPAEKYVSVFVNSLLLSVMFLALSVLVGSAFFTLLSFFNEPSLTLLYFREGFDASGLVGAMFMLPLIIWVLLYSRSASKRRHSKLVFFGQLAGLVCFLLFPTVLRALGIIDRPSARIVTACVSLSLMLIFIVQSYRLFRRLEMDVREND</sequence>
<feature type="transmembrane region" description="Helical" evidence="1">
    <location>
        <begin position="169"/>
        <end position="188"/>
    </location>
</feature>
<proteinExistence type="predicted"/>
<protein>
    <submittedName>
        <fullName evidence="2">Uncharacterized protein</fullName>
    </submittedName>
</protein>
<dbReference type="EMBL" id="JADILW010000086">
    <property type="protein sequence ID" value="MBO8480620.1"/>
    <property type="molecule type" value="Genomic_DNA"/>
</dbReference>
<feature type="transmembrane region" description="Helical" evidence="1">
    <location>
        <begin position="57"/>
        <end position="78"/>
    </location>
</feature>
<accession>A0A9D9NP48</accession>
<gene>
    <name evidence="2" type="ORF">IAB76_05885</name>
</gene>
<feature type="transmembrane region" description="Helical" evidence="1">
    <location>
        <begin position="200"/>
        <end position="222"/>
    </location>
</feature>
<organism evidence="2 3">
    <name type="scientific">Candidatus Cryptobacteroides avistercoris</name>
    <dbReference type="NCBI Taxonomy" id="2840758"/>
    <lineage>
        <taxon>Bacteria</taxon>
        <taxon>Pseudomonadati</taxon>
        <taxon>Bacteroidota</taxon>
        <taxon>Bacteroidia</taxon>
        <taxon>Bacteroidales</taxon>
        <taxon>Candidatus Cryptobacteroides</taxon>
    </lineage>
</organism>
<keyword evidence="1" id="KW-1133">Transmembrane helix</keyword>
<evidence type="ECO:0000313" key="3">
    <source>
        <dbReference type="Proteomes" id="UP000823769"/>
    </source>
</evidence>
<reference evidence="2" key="2">
    <citation type="journal article" date="2021" name="PeerJ">
        <title>Extensive microbial diversity within the chicken gut microbiome revealed by metagenomics and culture.</title>
        <authorList>
            <person name="Gilroy R."/>
            <person name="Ravi A."/>
            <person name="Getino M."/>
            <person name="Pursley I."/>
            <person name="Horton D.L."/>
            <person name="Alikhan N.F."/>
            <person name="Baker D."/>
            <person name="Gharbi K."/>
            <person name="Hall N."/>
            <person name="Watson M."/>
            <person name="Adriaenssens E.M."/>
            <person name="Foster-Nyarko E."/>
            <person name="Jarju S."/>
            <person name="Secka A."/>
            <person name="Antonio M."/>
            <person name="Oren A."/>
            <person name="Chaudhuri R.R."/>
            <person name="La Ragione R."/>
            <person name="Hildebrand F."/>
            <person name="Pallen M.J."/>
        </authorList>
    </citation>
    <scope>NUCLEOTIDE SEQUENCE</scope>
    <source>
        <strain evidence="2">B3-1481</strain>
    </source>
</reference>
<evidence type="ECO:0000256" key="1">
    <source>
        <dbReference type="SAM" id="Phobius"/>
    </source>
</evidence>
<keyword evidence="1" id="KW-0472">Membrane</keyword>
<keyword evidence="1" id="KW-0812">Transmembrane</keyword>
<dbReference type="Proteomes" id="UP000823769">
    <property type="component" value="Unassembled WGS sequence"/>
</dbReference>
<name>A0A9D9NP48_9BACT</name>
<comment type="caution">
    <text evidence="2">The sequence shown here is derived from an EMBL/GenBank/DDBJ whole genome shotgun (WGS) entry which is preliminary data.</text>
</comment>
<dbReference type="AlphaFoldDB" id="A0A9D9NP48"/>
<reference evidence="2" key="1">
    <citation type="submission" date="2020-10" db="EMBL/GenBank/DDBJ databases">
        <authorList>
            <person name="Gilroy R."/>
        </authorList>
    </citation>
    <scope>NUCLEOTIDE SEQUENCE</scope>
    <source>
        <strain evidence="2">B3-1481</strain>
    </source>
</reference>